<dbReference type="PANTHER" id="PTHR31286:SF167">
    <property type="entry name" value="OS09G0268800 PROTEIN"/>
    <property type="match status" value="1"/>
</dbReference>
<feature type="compositionally biased region" description="Polar residues" evidence="1">
    <location>
        <begin position="491"/>
        <end position="515"/>
    </location>
</feature>
<dbReference type="Gramene" id="evm.model.05.1531">
    <property type="protein sequence ID" value="cds.evm.model.05.1531"/>
    <property type="gene ID" value="evm.TU.05.1531"/>
</dbReference>
<sequence>MKASIKLTEEEQSVFEFDFGETLSSDSVGHNVLYTRIMTSKKVWLSALQRQMAEHWDGRFPVKISEVDDMFMLTLVVKGTNKEFWRKSHSIFRTIMLHFMSKTKRLAVALGNLIGEFINVFEDSLFEGWGPFLRIRVKIDVTKPLLRGRMITLLQVRDKFGVKFRYERLPEYCMECGRMGHPYNKCTTFLEKLDRGEELELEYRPTIKGSPLPTSGYDRYRTDFGKGNAWPLLTRLARTSLTAAVPSLIGCPQPHPTLLHHGESSHQRHNVPGVMQHSVTFPSASTAITIPITTPMISVPATSTMPSPSNNFSTKSQASHFGLSHDNKQNFTHNSGMPPTAPFIAVVPSGSLSLAPATFTIHTSTPEFTSAPQTKPVTHAQFDVNNTSLTSKLGSYNDLSGIYTPPIGPHYDQNIVATYPPHPHTASCNNTSILHASTTNSLASPSTIVSTKAAIMGKENCSPNQSFKRQHDRNSMRETLKRCRGLPQPRFTPSLSAGDDQNQQVSNADMDSSGSLDIKAVVDSQPRNQP</sequence>
<evidence type="ECO:0000256" key="1">
    <source>
        <dbReference type="SAM" id="MobiDB-lite"/>
    </source>
</evidence>
<dbReference type="Proteomes" id="UP000596661">
    <property type="component" value="Chromosome 5"/>
</dbReference>
<feature type="region of interest" description="Disordered" evidence="1">
    <location>
        <begin position="485"/>
        <end position="530"/>
    </location>
</feature>
<dbReference type="InterPro" id="IPR025836">
    <property type="entry name" value="Zn_knuckle_CX2CX4HX4C"/>
</dbReference>
<proteinExistence type="predicted"/>
<dbReference type="InterPro" id="IPR040256">
    <property type="entry name" value="At4g02000-like"/>
</dbReference>
<accession>A0A803PLP6</accession>
<evidence type="ECO:0000313" key="3">
    <source>
        <dbReference type="EnsemblPlants" id="cds.evm.model.05.1531"/>
    </source>
</evidence>
<evidence type="ECO:0000259" key="2">
    <source>
        <dbReference type="Pfam" id="PF14392"/>
    </source>
</evidence>
<reference evidence="3" key="2">
    <citation type="submission" date="2021-03" db="UniProtKB">
        <authorList>
            <consortium name="EnsemblPlants"/>
        </authorList>
    </citation>
    <scope>IDENTIFICATION</scope>
</reference>
<feature type="domain" description="Zinc knuckle CX2CX4HX4C" evidence="2">
    <location>
        <begin position="139"/>
        <end position="187"/>
    </location>
</feature>
<keyword evidence="4" id="KW-1185">Reference proteome</keyword>
<dbReference type="EnsemblPlants" id="evm.model.05.1531">
    <property type="protein sequence ID" value="cds.evm.model.05.1531"/>
    <property type="gene ID" value="evm.TU.05.1531"/>
</dbReference>
<evidence type="ECO:0000313" key="4">
    <source>
        <dbReference type="Proteomes" id="UP000596661"/>
    </source>
</evidence>
<protein>
    <recommendedName>
        <fullName evidence="2">Zinc knuckle CX2CX4HX4C domain-containing protein</fullName>
    </recommendedName>
</protein>
<reference evidence="3" key="1">
    <citation type="submission" date="2018-11" db="EMBL/GenBank/DDBJ databases">
        <authorList>
            <person name="Grassa J C."/>
        </authorList>
    </citation>
    <scope>NUCLEOTIDE SEQUENCE [LARGE SCALE GENOMIC DNA]</scope>
</reference>
<dbReference type="PANTHER" id="PTHR31286">
    <property type="entry name" value="GLYCINE-RICH CELL WALL STRUCTURAL PROTEIN 1.8-LIKE"/>
    <property type="match status" value="1"/>
</dbReference>
<organism evidence="3 4">
    <name type="scientific">Cannabis sativa</name>
    <name type="common">Hemp</name>
    <name type="synonym">Marijuana</name>
    <dbReference type="NCBI Taxonomy" id="3483"/>
    <lineage>
        <taxon>Eukaryota</taxon>
        <taxon>Viridiplantae</taxon>
        <taxon>Streptophyta</taxon>
        <taxon>Embryophyta</taxon>
        <taxon>Tracheophyta</taxon>
        <taxon>Spermatophyta</taxon>
        <taxon>Magnoliopsida</taxon>
        <taxon>eudicotyledons</taxon>
        <taxon>Gunneridae</taxon>
        <taxon>Pentapetalae</taxon>
        <taxon>rosids</taxon>
        <taxon>fabids</taxon>
        <taxon>Rosales</taxon>
        <taxon>Cannabaceae</taxon>
        <taxon>Cannabis</taxon>
    </lineage>
</organism>
<dbReference type="Pfam" id="PF14392">
    <property type="entry name" value="zf-CCHC_4"/>
    <property type="match status" value="1"/>
</dbReference>
<name>A0A803PLP6_CANSA</name>
<dbReference type="EMBL" id="UZAU01000542">
    <property type="status" value="NOT_ANNOTATED_CDS"/>
    <property type="molecule type" value="Genomic_DNA"/>
</dbReference>
<dbReference type="AlphaFoldDB" id="A0A803PLP6"/>